<proteinExistence type="predicted"/>
<accession>K9VU55</accession>
<dbReference type="EMBL" id="CP003620">
    <property type="protein sequence ID" value="AFZ11628.1"/>
    <property type="molecule type" value="Genomic_DNA"/>
</dbReference>
<feature type="compositionally biased region" description="Basic and acidic residues" evidence="1">
    <location>
        <begin position="7"/>
        <end position="23"/>
    </location>
</feature>
<feature type="region of interest" description="Disordered" evidence="1">
    <location>
        <begin position="1"/>
        <end position="28"/>
    </location>
</feature>
<dbReference type="InterPro" id="IPR025306">
    <property type="entry name" value="Zn-bnd_dom_prob"/>
</dbReference>
<name>K9VU55_9CYAN</name>
<evidence type="ECO:0000259" key="2">
    <source>
        <dbReference type="Pfam" id="PF13451"/>
    </source>
</evidence>
<dbReference type="KEGG" id="cep:Cri9333_0695"/>
<keyword evidence="4" id="KW-1185">Reference proteome</keyword>
<gene>
    <name evidence="3" type="ORF">Cri9333_0695</name>
</gene>
<dbReference type="RefSeq" id="WP_015201750.1">
    <property type="nucleotide sequence ID" value="NC_019753.1"/>
</dbReference>
<sequence>MKSGKQRRIELKAKKQSRKEKLSAKQLTLRESQKLPPSKLAVLQDGVIVDTTTLAPLNSYSVPDFVQRQYYIDRPFTCADCNSQEIWTAAQQKWWYEEAKGSLLLL</sequence>
<protein>
    <recommendedName>
        <fullName evidence="2">Probable zinc-binding domain-containing protein</fullName>
    </recommendedName>
</protein>
<dbReference type="eggNOG" id="ENOG50330VS">
    <property type="taxonomic scope" value="Bacteria"/>
</dbReference>
<dbReference type="HOGENOM" id="CLU_161374_0_0_3"/>
<evidence type="ECO:0000256" key="1">
    <source>
        <dbReference type="SAM" id="MobiDB-lite"/>
    </source>
</evidence>
<dbReference type="STRING" id="1173022.Cri9333_0695"/>
<dbReference type="Proteomes" id="UP000010472">
    <property type="component" value="Chromosome"/>
</dbReference>
<dbReference type="OrthoDB" id="289270at2"/>
<dbReference type="AlphaFoldDB" id="K9VU55"/>
<dbReference type="PATRIC" id="fig|1173022.3.peg.763"/>
<feature type="domain" description="Probable zinc-binding" evidence="2">
    <location>
        <begin position="73"/>
        <end position="99"/>
    </location>
</feature>
<dbReference type="Pfam" id="PF13451">
    <property type="entry name" value="zf_Tbcl"/>
    <property type="match status" value="1"/>
</dbReference>
<reference evidence="3 4" key="1">
    <citation type="submission" date="2012-06" db="EMBL/GenBank/DDBJ databases">
        <title>Finished chromosome of genome of Crinalium epipsammum PCC 9333.</title>
        <authorList>
            <consortium name="US DOE Joint Genome Institute"/>
            <person name="Gugger M."/>
            <person name="Coursin T."/>
            <person name="Rippka R."/>
            <person name="Tandeau De Marsac N."/>
            <person name="Huntemann M."/>
            <person name="Wei C.-L."/>
            <person name="Han J."/>
            <person name="Detter J.C."/>
            <person name="Han C."/>
            <person name="Tapia R."/>
            <person name="Davenport K."/>
            <person name="Daligault H."/>
            <person name="Erkkila T."/>
            <person name="Gu W."/>
            <person name="Munk A.C.C."/>
            <person name="Teshima H."/>
            <person name="Xu Y."/>
            <person name="Chain P."/>
            <person name="Chen A."/>
            <person name="Krypides N."/>
            <person name="Mavromatis K."/>
            <person name="Markowitz V."/>
            <person name="Szeto E."/>
            <person name="Ivanova N."/>
            <person name="Mikhailova N."/>
            <person name="Ovchinnikova G."/>
            <person name="Pagani I."/>
            <person name="Pati A."/>
            <person name="Goodwin L."/>
            <person name="Peters L."/>
            <person name="Pitluck S."/>
            <person name="Woyke T."/>
            <person name="Kerfeld C."/>
        </authorList>
    </citation>
    <scope>NUCLEOTIDE SEQUENCE [LARGE SCALE GENOMIC DNA]</scope>
    <source>
        <strain evidence="3 4">PCC 9333</strain>
    </source>
</reference>
<evidence type="ECO:0000313" key="4">
    <source>
        <dbReference type="Proteomes" id="UP000010472"/>
    </source>
</evidence>
<evidence type="ECO:0000313" key="3">
    <source>
        <dbReference type="EMBL" id="AFZ11628.1"/>
    </source>
</evidence>
<organism evidence="3 4">
    <name type="scientific">Crinalium epipsammum PCC 9333</name>
    <dbReference type="NCBI Taxonomy" id="1173022"/>
    <lineage>
        <taxon>Bacteria</taxon>
        <taxon>Bacillati</taxon>
        <taxon>Cyanobacteriota</taxon>
        <taxon>Cyanophyceae</taxon>
        <taxon>Gomontiellales</taxon>
        <taxon>Gomontiellaceae</taxon>
        <taxon>Crinalium</taxon>
    </lineage>
</organism>